<organism evidence="5">
    <name type="scientific">Physcomitrium patens</name>
    <name type="common">Spreading-leaved earth moss</name>
    <name type="synonym">Physcomitrella patens</name>
    <dbReference type="NCBI Taxonomy" id="3218"/>
    <lineage>
        <taxon>Eukaryota</taxon>
        <taxon>Viridiplantae</taxon>
        <taxon>Streptophyta</taxon>
        <taxon>Embryophyta</taxon>
        <taxon>Bryophyta</taxon>
        <taxon>Bryophytina</taxon>
        <taxon>Bryopsida</taxon>
        <taxon>Funariidae</taxon>
        <taxon>Funariales</taxon>
        <taxon>Funariaceae</taxon>
        <taxon>Physcomitrium</taxon>
    </lineage>
</organism>
<evidence type="ECO:0000256" key="2">
    <source>
        <dbReference type="ARBA" id="ARBA00023141"/>
    </source>
</evidence>
<keyword evidence="2" id="KW-0057">Aromatic amino acid biosynthesis</keyword>
<dbReference type="STRING" id="3218.A0A2K1IU12"/>
<feature type="compositionally biased region" description="Low complexity" evidence="3">
    <location>
        <begin position="338"/>
        <end position="362"/>
    </location>
</feature>
<dbReference type="Pfam" id="PF26558">
    <property type="entry name" value="DHQS_2nd"/>
    <property type="match status" value="1"/>
</dbReference>
<gene>
    <name evidence="5" type="ORF">PHYPA_024709</name>
</gene>
<feature type="region of interest" description="Disordered" evidence="3">
    <location>
        <begin position="448"/>
        <end position="467"/>
    </location>
</feature>
<dbReference type="InParanoid" id="A0A2K1IU12"/>
<dbReference type="Gramene" id="Pp3c20_4730V3.2">
    <property type="protein sequence ID" value="PAC:32947498.CDS.1"/>
    <property type="gene ID" value="Pp3c20_4730"/>
</dbReference>
<feature type="region of interest" description="Disordered" evidence="3">
    <location>
        <begin position="94"/>
        <end position="127"/>
    </location>
</feature>
<dbReference type="PANTHER" id="PTHR33563:SF1">
    <property type="entry name" value="3-DEHYDROQUINATE SYNTHASE"/>
    <property type="match status" value="1"/>
</dbReference>
<feature type="compositionally biased region" description="Polar residues" evidence="3">
    <location>
        <begin position="38"/>
        <end position="47"/>
    </location>
</feature>
<feature type="compositionally biased region" description="Polar residues" evidence="3">
    <location>
        <begin position="97"/>
        <end position="106"/>
    </location>
</feature>
<dbReference type="EnsemblPlants" id="Pp3c20_4730V3.2">
    <property type="protein sequence ID" value="PAC:32947498.CDS.1"/>
    <property type="gene ID" value="Pp3c20_4730"/>
</dbReference>
<dbReference type="InterPro" id="IPR056179">
    <property type="entry name" value="DHQS_C"/>
</dbReference>
<reference evidence="5 7" key="2">
    <citation type="journal article" date="2018" name="Plant J.">
        <title>The Physcomitrella patens chromosome-scale assembly reveals moss genome structure and evolution.</title>
        <authorList>
            <person name="Lang D."/>
            <person name="Ullrich K.K."/>
            <person name="Murat F."/>
            <person name="Fuchs J."/>
            <person name="Jenkins J."/>
            <person name="Haas F.B."/>
            <person name="Piednoel M."/>
            <person name="Gundlach H."/>
            <person name="Van Bel M."/>
            <person name="Meyberg R."/>
            <person name="Vives C."/>
            <person name="Morata J."/>
            <person name="Symeonidi A."/>
            <person name="Hiss M."/>
            <person name="Muchero W."/>
            <person name="Kamisugi Y."/>
            <person name="Saleh O."/>
            <person name="Blanc G."/>
            <person name="Decker E.L."/>
            <person name="van Gessel N."/>
            <person name="Grimwood J."/>
            <person name="Hayes R.D."/>
            <person name="Graham S.W."/>
            <person name="Gunter L.E."/>
            <person name="McDaniel S.F."/>
            <person name="Hoernstein S.N.W."/>
            <person name="Larsson A."/>
            <person name="Li F.W."/>
            <person name="Perroud P.F."/>
            <person name="Phillips J."/>
            <person name="Ranjan P."/>
            <person name="Rokshar D.S."/>
            <person name="Rothfels C.J."/>
            <person name="Schneider L."/>
            <person name="Shu S."/>
            <person name="Stevenson D.W."/>
            <person name="Thummler F."/>
            <person name="Tillich M."/>
            <person name="Villarreal Aguilar J.C."/>
            <person name="Widiez T."/>
            <person name="Wong G.K."/>
            <person name="Wymore A."/>
            <person name="Zhang Y."/>
            <person name="Zimmer A.D."/>
            <person name="Quatrano R.S."/>
            <person name="Mayer K.F.X."/>
            <person name="Goodstein D."/>
            <person name="Casacuberta J.M."/>
            <person name="Vandepoele K."/>
            <person name="Reski R."/>
            <person name="Cuming A.C."/>
            <person name="Tuskan G.A."/>
            <person name="Maumus F."/>
            <person name="Salse J."/>
            <person name="Schmutz J."/>
            <person name="Rensing S.A."/>
        </authorList>
    </citation>
    <scope>NUCLEOTIDE SEQUENCE [LARGE SCALE GENOMIC DNA]</scope>
    <source>
        <strain evidence="6 7">cv. Gransden 2004</strain>
    </source>
</reference>
<feature type="compositionally biased region" description="Polar residues" evidence="3">
    <location>
        <begin position="116"/>
        <end position="127"/>
    </location>
</feature>
<feature type="region of interest" description="Disordered" evidence="3">
    <location>
        <begin position="294"/>
        <end position="368"/>
    </location>
</feature>
<reference evidence="6" key="3">
    <citation type="submission" date="2020-12" db="UniProtKB">
        <authorList>
            <consortium name="EnsemblPlants"/>
        </authorList>
    </citation>
    <scope>IDENTIFICATION</scope>
</reference>
<dbReference type="InterPro" id="IPR002812">
    <property type="entry name" value="DHQS"/>
</dbReference>
<keyword evidence="7" id="KW-1185">Reference proteome</keyword>
<proteinExistence type="predicted"/>
<dbReference type="GO" id="GO:0009073">
    <property type="term" value="P:aromatic amino acid family biosynthetic process"/>
    <property type="evidence" value="ECO:0007669"/>
    <property type="project" value="UniProtKB-KW"/>
</dbReference>
<evidence type="ECO:0000313" key="7">
    <source>
        <dbReference type="Proteomes" id="UP000006727"/>
    </source>
</evidence>
<feature type="compositionally biased region" description="Low complexity" evidence="3">
    <location>
        <begin position="294"/>
        <end position="305"/>
    </location>
</feature>
<dbReference type="EMBL" id="ABEU02000020">
    <property type="protein sequence ID" value="PNR32767.1"/>
    <property type="molecule type" value="Genomic_DNA"/>
</dbReference>
<evidence type="ECO:0000313" key="6">
    <source>
        <dbReference type="EnsemblPlants" id="PAC:32947497.CDS.1"/>
    </source>
</evidence>
<accession>A0A2K1IU12</accession>
<feature type="region of interest" description="Disordered" evidence="3">
    <location>
        <begin position="36"/>
        <end position="66"/>
    </location>
</feature>
<feature type="domain" description="3-dehydroquinate synthase C-terminal" evidence="4">
    <location>
        <begin position="474"/>
        <end position="637"/>
    </location>
</feature>
<protein>
    <recommendedName>
        <fullName evidence="4">3-dehydroquinate synthase C-terminal domain-containing protein</fullName>
    </recommendedName>
</protein>
<evidence type="ECO:0000259" key="4">
    <source>
        <dbReference type="Pfam" id="PF26558"/>
    </source>
</evidence>
<dbReference type="Proteomes" id="UP000006727">
    <property type="component" value="Chromosome 20"/>
</dbReference>
<dbReference type="GO" id="GO:0008652">
    <property type="term" value="P:amino acid biosynthetic process"/>
    <property type="evidence" value="ECO:0007669"/>
    <property type="project" value="UniProtKB-KW"/>
</dbReference>
<dbReference type="EnsemblPlants" id="Pp3c20_4730V3.1">
    <property type="protein sequence ID" value="PAC:32947497.CDS.1"/>
    <property type="gene ID" value="Pp3c20_4730"/>
</dbReference>
<dbReference type="PANTHER" id="PTHR33563">
    <property type="match status" value="1"/>
</dbReference>
<dbReference type="GO" id="GO:0016491">
    <property type="term" value="F:oxidoreductase activity"/>
    <property type="evidence" value="ECO:0007669"/>
    <property type="project" value="InterPro"/>
</dbReference>
<keyword evidence="1" id="KW-0028">Amino-acid biosynthesis</keyword>
<feature type="compositionally biased region" description="Polar residues" evidence="3">
    <location>
        <begin position="314"/>
        <end position="337"/>
    </location>
</feature>
<dbReference type="GO" id="GO:0003856">
    <property type="term" value="F:3-dehydroquinate synthase activity"/>
    <property type="evidence" value="ECO:0007669"/>
    <property type="project" value="InterPro"/>
</dbReference>
<sequence>MKWFKRFGGRRSLEVSIPNAEFQTHVKKISQVVGVDSTLPTSDTNGSRIGRQKSESAAVFSPRVGDRNENDIDASLELHSRSIQEWKGRVEGIPMQSAENSVSSTSDSHRAPRNIDANSEPASSLNTIPQHGSWRSGVCEAIFVVGFDANARDALVPAITWVLQTIVKKGDFLVLIGVMDFFRGPLGYRVQVNDKTWLGTNKKFVRDDISLKQSAWSSLPRLKELCEEREVKFVVNVRATARPEVAIVQEAVAWNAAHVVLDKSLNHRRRSYYLKHLSCNVTRMLRKGGVDIISSKSASHSSPTSVIPSRPFSIRQNSDSAESLDPQQSGNSSTSTLSRNVVLVENNNSSSFTSRNNSNNPRSNEDDELFTIDHMPSQHSVNEESEAHHYRAERPSVYSTGYESEDLFSLSDDASPRNSFDFASDPRFAHNWAIAGFLPSRSSLDSGPPLDKRFSSHTTTATTSRSHQPFLKATITELKLLDGLRDMVNVHLCDVLFPGESLLVGASSSALFLINSQFAASDDSGMLVPYSMIAGPPNSYVAVEGGPARKLSELGSGQSVTVVDSSGRSRSVPVGYTTTLPIKPVMRLEVAGVCEDREQALSLVVHSAKVVCLMNPKAMTDVSVVDLKVGDAVTVCLRS</sequence>
<feature type="compositionally biased region" description="Low complexity" evidence="3">
    <location>
        <begin position="456"/>
        <end position="467"/>
    </location>
</feature>
<dbReference type="Gramene" id="Pp3c20_4730V3.1">
    <property type="protein sequence ID" value="PAC:32947497.CDS.1"/>
    <property type="gene ID" value="Pp3c20_4730"/>
</dbReference>
<evidence type="ECO:0000256" key="3">
    <source>
        <dbReference type="SAM" id="MobiDB-lite"/>
    </source>
</evidence>
<dbReference type="AlphaFoldDB" id="A0A2K1IU12"/>
<evidence type="ECO:0000256" key="1">
    <source>
        <dbReference type="ARBA" id="ARBA00022605"/>
    </source>
</evidence>
<reference evidence="5 7" key="1">
    <citation type="journal article" date="2008" name="Science">
        <title>The Physcomitrella genome reveals evolutionary insights into the conquest of land by plants.</title>
        <authorList>
            <person name="Rensing S."/>
            <person name="Lang D."/>
            <person name="Zimmer A."/>
            <person name="Terry A."/>
            <person name="Salamov A."/>
            <person name="Shapiro H."/>
            <person name="Nishiyama T."/>
            <person name="Perroud P.-F."/>
            <person name="Lindquist E."/>
            <person name="Kamisugi Y."/>
            <person name="Tanahashi T."/>
            <person name="Sakakibara K."/>
            <person name="Fujita T."/>
            <person name="Oishi K."/>
            <person name="Shin-I T."/>
            <person name="Kuroki Y."/>
            <person name="Toyoda A."/>
            <person name="Suzuki Y."/>
            <person name="Hashimoto A."/>
            <person name="Yamaguchi K."/>
            <person name="Sugano A."/>
            <person name="Kohara Y."/>
            <person name="Fujiyama A."/>
            <person name="Anterola A."/>
            <person name="Aoki S."/>
            <person name="Ashton N."/>
            <person name="Barbazuk W.B."/>
            <person name="Barker E."/>
            <person name="Bennetzen J."/>
            <person name="Bezanilla M."/>
            <person name="Blankenship R."/>
            <person name="Cho S.H."/>
            <person name="Dutcher S."/>
            <person name="Estelle M."/>
            <person name="Fawcett J.A."/>
            <person name="Gundlach H."/>
            <person name="Hanada K."/>
            <person name="Heyl A."/>
            <person name="Hicks K.A."/>
            <person name="Hugh J."/>
            <person name="Lohr M."/>
            <person name="Mayer K."/>
            <person name="Melkozernov A."/>
            <person name="Murata T."/>
            <person name="Nelson D."/>
            <person name="Pils B."/>
            <person name="Prigge M."/>
            <person name="Reiss B."/>
            <person name="Renner T."/>
            <person name="Rombauts S."/>
            <person name="Rushton P."/>
            <person name="Sanderfoot A."/>
            <person name="Schween G."/>
            <person name="Shiu S.-H."/>
            <person name="Stueber K."/>
            <person name="Theodoulou F.L."/>
            <person name="Tu H."/>
            <person name="Van de Peer Y."/>
            <person name="Verrier P.J."/>
            <person name="Waters E."/>
            <person name="Wood A."/>
            <person name="Yang L."/>
            <person name="Cove D."/>
            <person name="Cuming A."/>
            <person name="Hasebe M."/>
            <person name="Lucas S."/>
            <person name="Mishler D.B."/>
            <person name="Reski R."/>
            <person name="Grigoriev I."/>
            <person name="Quatrano R.S."/>
            <person name="Boore J.L."/>
        </authorList>
    </citation>
    <scope>NUCLEOTIDE SEQUENCE [LARGE SCALE GENOMIC DNA]</scope>
    <source>
        <strain evidence="6 7">cv. Gransden 2004</strain>
    </source>
</reference>
<name>A0A2K1IU12_PHYPA</name>
<evidence type="ECO:0000313" key="5">
    <source>
        <dbReference type="EMBL" id="PNR32767.1"/>
    </source>
</evidence>